<dbReference type="RefSeq" id="WP_321544869.1">
    <property type="nucleotide sequence ID" value="NZ_JAXIVS010000002.1"/>
</dbReference>
<gene>
    <name evidence="3" type="ORF">SYV04_07120</name>
</gene>
<dbReference type="Gene3D" id="3.30.530.20">
    <property type="match status" value="1"/>
</dbReference>
<evidence type="ECO:0000313" key="4">
    <source>
        <dbReference type="Proteomes" id="UP001291309"/>
    </source>
</evidence>
<protein>
    <submittedName>
        <fullName evidence="3">SRPBCC domain-containing protein</fullName>
    </submittedName>
</protein>
<comment type="similarity">
    <text evidence="1">Belongs to the AHA1 family.</text>
</comment>
<dbReference type="InterPro" id="IPR013538">
    <property type="entry name" value="ASHA1/2-like_C"/>
</dbReference>
<organism evidence="3 4">
    <name type="scientific">Hyalangium rubrum</name>
    <dbReference type="NCBI Taxonomy" id="3103134"/>
    <lineage>
        <taxon>Bacteria</taxon>
        <taxon>Pseudomonadati</taxon>
        <taxon>Myxococcota</taxon>
        <taxon>Myxococcia</taxon>
        <taxon>Myxococcales</taxon>
        <taxon>Cystobacterineae</taxon>
        <taxon>Archangiaceae</taxon>
        <taxon>Hyalangium</taxon>
    </lineage>
</organism>
<sequence length="116" mass="13007">MPQDKRTGTITLQEDVATLTFERRIPHPIEAVWAAITEPQQRAVWFGATTALETRVGGAIEMVADGPPSPPEVRHMVGKIRVWEPPRVFEHEWHQRIVGDREVASHYGATFSAARA</sequence>
<accession>A0ABU5GY69</accession>
<keyword evidence="4" id="KW-1185">Reference proteome</keyword>
<evidence type="ECO:0000256" key="1">
    <source>
        <dbReference type="ARBA" id="ARBA00006817"/>
    </source>
</evidence>
<evidence type="ECO:0000259" key="2">
    <source>
        <dbReference type="Pfam" id="PF08327"/>
    </source>
</evidence>
<dbReference type="Pfam" id="PF08327">
    <property type="entry name" value="AHSA1"/>
    <property type="match status" value="1"/>
</dbReference>
<dbReference type="InterPro" id="IPR023393">
    <property type="entry name" value="START-like_dom_sf"/>
</dbReference>
<dbReference type="EMBL" id="JAXIVS010000002">
    <property type="protein sequence ID" value="MDY7226148.1"/>
    <property type="molecule type" value="Genomic_DNA"/>
</dbReference>
<feature type="domain" description="Activator of Hsp90 ATPase homologue 1/2-like C-terminal" evidence="2">
    <location>
        <begin position="27"/>
        <end position="96"/>
    </location>
</feature>
<name>A0ABU5GY69_9BACT</name>
<proteinExistence type="inferred from homology"/>
<dbReference type="SUPFAM" id="SSF55961">
    <property type="entry name" value="Bet v1-like"/>
    <property type="match status" value="1"/>
</dbReference>
<comment type="caution">
    <text evidence="3">The sequence shown here is derived from an EMBL/GenBank/DDBJ whole genome shotgun (WGS) entry which is preliminary data.</text>
</comment>
<evidence type="ECO:0000313" key="3">
    <source>
        <dbReference type="EMBL" id="MDY7226148.1"/>
    </source>
</evidence>
<dbReference type="Proteomes" id="UP001291309">
    <property type="component" value="Unassembled WGS sequence"/>
</dbReference>
<reference evidence="3 4" key="1">
    <citation type="submission" date="2023-12" db="EMBL/GenBank/DDBJ databases">
        <title>the genome sequence of Hyalangium sp. s54d21.</title>
        <authorList>
            <person name="Zhang X."/>
        </authorList>
    </citation>
    <scope>NUCLEOTIDE SEQUENCE [LARGE SCALE GENOMIC DNA]</scope>
    <source>
        <strain evidence="4">s54d21</strain>
    </source>
</reference>